<reference evidence="6" key="1">
    <citation type="submission" date="2018-10" db="EMBL/GenBank/DDBJ databases">
        <title>Hidden diversity of soil giant viruses.</title>
        <authorList>
            <person name="Schulz F."/>
            <person name="Alteio L."/>
            <person name="Goudeau D."/>
            <person name="Ryan E.M."/>
            <person name="Malmstrom R.R."/>
            <person name="Blanchard J."/>
            <person name="Woyke T."/>
        </authorList>
    </citation>
    <scope>NUCLEOTIDE SEQUENCE</scope>
    <source>
        <strain evidence="6">SAV1</strain>
    </source>
</reference>
<dbReference type="EMBL" id="MK072465">
    <property type="protein sequence ID" value="AYV85674.1"/>
    <property type="molecule type" value="Genomic_DNA"/>
</dbReference>
<accession>A0A3G5AGE5</accession>
<feature type="region of interest" description="Disordered" evidence="3">
    <location>
        <begin position="222"/>
        <end position="254"/>
    </location>
</feature>
<evidence type="ECO:0000256" key="3">
    <source>
        <dbReference type="SAM" id="MobiDB-lite"/>
    </source>
</evidence>
<dbReference type="SMART" id="SM00132">
    <property type="entry name" value="LIM"/>
    <property type="match status" value="1"/>
</dbReference>
<organism evidence="6">
    <name type="scientific">Satyrvirus sp</name>
    <dbReference type="NCBI Taxonomy" id="2487771"/>
    <lineage>
        <taxon>Viruses</taxon>
        <taxon>Varidnaviria</taxon>
        <taxon>Bamfordvirae</taxon>
        <taxon>Nucleocytoviricota</taxon>
        <taxon>Megaviricetes</taxon>
        <taxon>Imitervirales</taxon>
        <taxon>Mimiviridae</taxon>
        <taxon>Megamimivirinae</taxon>
    </lineage>
</organism>
<dbReference type="Pfam" id="PF00643">
    <property type="entry name" value="zf-B_box"/>
    <property type="match status" value="1"/>
</dbReference>
<protein>
    <submittedName>
        <fullName evidence="6">Uncharacterized protein</fullName>
    </submittedName>
</protein>
<keyword evidence="1" id="KW-0479">Metal-binding</keyword>
<dbReference type="PROSITE" id="PS50023">
    <property type="entry name" value="LIM_DOMAIN_2"/>
    <property type="match status" value="1"/>
</dbReference>
<gene>
    <name evidence="6" type="ORF">Satyrvirus29_15</name>
</gene>
<dbReference type="GO" id="GO:0008270">
    <property type="term" value="F:zinc ion binding"/>
    <property type="evidence" value="ECO:0007669"/>
    <property type="project" value="InterPro"/>
</dbReference>
<feature type="domain" description="LIM zinc-binding" evidence="4">
    <location>
        <begin position="4"/>
        <end position="64"/>
    </location>
</feature>
<keyword evidence="2" id="KW-0862">Zinc</keyword>
<dbReference type="PROSITE" id="PS50119">
    <property type="entry name" value="ZF_BBOX"/>
    <property type="match status" value="1"/>
</dbReference>
<evidence type="ECO:0000259" key="4">
    <source>
        <dbReference type="PROSITE" id="PS50023"/>
    </source>
</evidence>
<evidence type="ECO:0000259" key="5">
    <source>
        <dbReference type="PROSITE" id="PS50119"/>
    </source>
</evidence>
<evidence type="ECO:0000256" key="1">
    <source>
        <dbReference type="ARBA" id="ARBA00022723"/>
    </source>
</evidence>
<name>A0A3G5AGE5_9VIRU</name>
<dbReference type="PROSITE" id="PS00478">
    <property type="entry name" value="LIM_DOMAIN_1"/>
    <property type="match status" value="1"/>
</dbReference>
<feature type="domain" description="B box-type" evidence="5">
    <location>
        <begin position="99"/>
        <end position="151"/>
    </location>
</feature>
<dbReference type="InterPro" id="IPR000315">
    <property type="entry name" value="Znf_B-box"/>
</dbReference>
<proteinExistence type="predicted"/>
<feature type="compositionally biased region" description="Basic and acidic residues" evidence="3">
    <location>
        <begin position="176"/>
        <end position="188"/>
    </location>
</feature>
<evidence type="ECO:0000313" key="6">
    <source>
        <dbReference type="EMBL" id="AYV85674.1"/>
    </source>
</evidence>
<feature type="compositionally biased region" description="Low complexity" evidence="3">
    <location>
        <begin position="222"/>
        <end position="231"/>
    </location>
</feature>
<dbReference type="InterPro" id="IPR001781">
    <property type="entry name" value="Znf_LIM"/>
</dbReference>
<evidence type="ECO:0000256" key="2">
    <source>
        <dbReference type="ARBA" id="ARBA00022833"/>
    </source>
</evidence>
<dbReference type="Gene3D" id="2.10.110.10">
    <property type="entry name" value="Cysteine Rich Protein"/>
    <property type="match status" value="1"/>
</dbReference>
<dbReference type="Pfam" id="PF00412">
    <property type="entry name" value="LIM"/>
    <property type="match status" value="1"/>
</dbReference>
<feature type="region of interest" description="Disordered" evidence="3">
    <location>
        <begin position="157"/>
        <end position="199"/>
    </location>
</feature>
<sequence>MESSQCAVCNQPTRLVDSYFTLGKHFHKTCFTCKECRTQLCLRNFTGCDGHPYCKSCDPSQKSVPCSEEQIPDPTEQISKPTKKSVSDLLRRCAIRDPKENIRCIKCSIQHRSEPAPATVFCVQCKWPLCEDCSRSTHTYKINSNRELVPNHELVGINQKPKDIPDAEMAPIPSEWKTEGEKSEKNETPSKPIEQPIKEPIKEPIEESISELVNKFVLNLKQDPQPIQQQPVDEKRKSKSRISTAPAENPVGPPIHPFPSIFQGTAQQPTQTGAGTPSLFFSKHFEFKVGTHQFHVPKGCSSMSAIIIGGGGAGDDGEKGMTSQIGDICSATGGLGGTCDKGGLGGLGNLKNGMGGADKGGDGSGGKFENSSRLKYTEYGNGGTGLVVGGGGGGGYSILKNFQVTAESVLNIEVGSGGKGKTSKSNGGDGIVVISFDAVFSFQY</sequence>